<dbReference type="STRING" id="64969.SAMN02745127_00463"/>
<evidence type="ECO:0008006" key="3">
    <source>
        <dbReference type="Google" id="ProtNLM"/>
    </source>
</evidence>
<accession>A0A1T4LGR0</accession>
<organism evidence="1 2">
    <name type="scientific">Oceanospirillum multiglobuliferum</name>
    <dbReference type="NCBI Taxonomy" id="64969"/>
    <lineage>
        <taxon>Bacteria</taxon>
        <taxon>Pseudomonadati</taxon>
        <taxon>Pseudomonadota</taxon>
        <taxon>Gammaproteobacteria</taxon>
        <taxon>Oceanospirillales</taxon>
        <taxon>Oceanospirillaceae</taxon>
        <taxon>Oceanospirillum</taxon>
    </lineage>
</organism>
<proteinExistence type="predicted"/>
<dbReference type="EMBL" id="MTSM01000002">
    <property type="protein sequence ID" value="OPX56668.1"/>
    <property type="molecule type" value="Genomic_DNA"/>
</dbReference>
<gene>
    <name evidence="1" type="ORF">BTE48_01865</name>
</gene>
<protein>
    <recommendedName>
        <fullName evidence="3">Topoisomerase II</fullName>
    </recommendedName>
</protein>
<reference evidence="1 2" key="1">
    <citation type="submission" date="2017-01" db="EMBL/GenBank/DDBJ databases">
        <title>Genome Sequencing of a Marine Spirillum, Oceanospirillum multiglobuliferum ATCC 33336, from Japan.</title>
        <authorList>
            <person name="Carney J.G."/>
            <person name="Trachtenberg A.M."/>
            <person name="Rheaume B.A."/>
            <person name="Linnane J.D."/>
            <person name="Pitts N.L."/>
            <person name="Mykles D.L."/>
            <person name="Maclea K.S."/>
        </authorList>
    </citation>
    <scope>NUCLEOTIDE SEQUENCE [LARGE SCALE GENOMIC DNA]</scope>
    <source>
        <strain evidence="1 2">ATCC 33336</strain>
    </source>
</reference>
<dbReference type="OrthoDB" id="5600793at2"/>
<sequence>MQEYVFSISVSAEEYMSYYSGQVRNVIVHDTYGRRVQLPANVFRPFVTHNGIHGRFRVTVGDNHKLQGIERIV</sequence>
<dbReference type="Pfam" id="PF11197">
    <property type="entry name" value="DUF2835"/>
    <property type="match status" value="1"/>
</dbReference>
<evidence type="ECO:0000313" key="2">
    <source>
        <dbReference type="Proteomes" id="UP000191418"/>
    </source>
</evidence>
<name>A0A1T4LGR0_9GAMM</name>
<dbReference type="InterPro" id="IPR021363">
    <property type="entry name" value="DUF2835"/>
</dbReference>
<dbReference type="RefSeq" id="WP_078744071.1">
    <property type="nucleotide sequence ID" value="NZ_FUXG01000002.1"/>
</dbReference>
<keyword evidence="2" id="KW-1185">Reference proteome</keyword>
<dbReference type="AlphaFoldDB" id="A0A1T4LGR0"/>
<evidence type="ECO:0000313" key="1">
    <source>
        <dbReference type="EMBL" id="OPX56668.1"/>
    </source>
</evidence>
<comment type="caution">
    <text evidence="1">The sequence shown here is derived from an EMBL/GenBank/DDBJ whole genome shotgun (WGS) entry which is preliminary data.</text>
</comment>
<dbReference type="Proteomes" id="UP000191418">
    <property type="component" value="Unassembled WGS sequence"/>
</dbReference>